<feature type="domain" description="DUS-like FMN-binding" evidence="4">
    <location>
        <begin position="57"/>
        <end position="94"/>
    </location>
</feature>
<dbReference type="Proteomes" id="UP000005267">
    <property type="component" value="Chromosome"/>
</dbReference>
<dbReference type="PANTHER" id="PTHR42907">
    <property type="entry name" value="FMN-LINKED OXIDOREDUCTASES SUPERFAMILY PROTEIN"/>
    <property type="match status" value="1"/>
</dbReference>
<dbReference type="InterPro" id="IPR035587">
    <property type="entry name" value="DUS-like_FMN-bd"/>
</dbReference>
<evidence type="ECO:0000313" key="6">
    <source>
        <dbReference type="Proteomes" id="UP000005267"/>
    </source>
</evidence>
<dbReference type="InterPro" id="IPR013785">
    <property type="entry name" value="Aldolase_TIM"/>
</dbReference>
<evidence type="ECO:0000313" key="5">
    <source>
        <dbReference type="EMBL" id="AFK62953.1"/>
    </source>
</evidence>
<name>I3UD65_ADVKW</name>
<dbReference type="AlphaFoldDB" id="I3UD65"/>
<accession>I3UD65</accession>
<evidence type="ECO:0000256" key="2">
    <source>
        <dbReference type="ARBA" id="ARBA00022857"/>
    </source>
</evidence>
<reference evidence="5 6" key="1">
    <citation type="journal article" date="2011" name="J. Bacteriol.">
        <title>Whole-genome shotgun sequencing of the sulfur-oxidizing chemoautotroph Tetrathiobacter kashmirensis.</title>
        <authorList>
            <person name="Ghosh W."/>
            <person name="George A."/>
            <person name="Agarwal A."/>
            <person name="Raj P."/>
            <person name="Alam M."/>
            <person name="Pyne P."/>
            <person name="Das Gupta S.K."/>
        </authorList>
    </citation>
    <scope>NUCLEOTIDE SEQUENCE [LARGE SCALE GENOMIC DNA]</scope>
    <source>
        <strain evidence="5 6">WT001</strain>
    </source>
</reference>
<dbReference type="HOGENOM" id="CLU_1691774_0_0_4"/>
<evidence type="ECO:0000259" key="4">
    <source>
        <dbReference type="Pfam" id="PF01207"/>
    </source>
</evidence>
<dbReference type="InterPro" id="IPR004653">
    <property type="entry name" value="DusA"/>
</dbReference>
<keyword evidence="3" id="KW-0694">RNA-binding</keyword>
<dbReference type="KEGG" id="aka:TKWG_14465"/>
<dbReference type="GO" id="GO:0000049">
    <property type="term" value="F:tRNA binding"/>
    <property type="evidence" value="ECO:0007669"/>
    <property type="project" value="UniProtKB-KW"/>
</dbReference>
<keyword evidence="1" id="KW-0820">tRNA-binding</keyword>
<keyword evidence="6" id="KW-1185">Reference proteome</keyword>
<dbReference type="GO" id="GO:0017150">
    <property type="term" value="F:tRNA dihydrouridine synthase activity"/>
    <property type="evidence" value="ECO:0007669"/>
    <property type="project" value="InterPro"/>
</dbReference>
<organism evidence="5 6">
    <name type="scientific">Advenella kashmirensis (strain DSM 17095 / LMG 22695 / WT001)</name>
    <name type="common">Tetrathiobacter kashmirensis</name>
    <dbReference type="NCBI Taxonomy" id="1036672"/>
    <lineage>
        <taxon>Bacteria</taxon>
        <taxon>Pseudomonadati</taxon>
        <taxon>Pseudomonadota</taxon>
        <taxon>Betaproteobacteria</taxon>
        <taxon>Burkholderiales</taxon>
        <taxon>Alcaligenaceae</taxon>
    </lineage>
</organism>
<dbReference type="EMBL" id="CP003555">
    <property type="protein sequence ID" value="AFK62953.1"/>
    <property type="molecule type" value="Genomic_DNA"/>
</dbReference>
<dbReference type="Gene3D" id="3.20.20.70">
    <property type="entry name" value="Aldolase class I"/>
    <property type="match status" value="1"/>
</dbReference>
<dbReference type="STRING" id="1036672.TKWG_14465"/>
<gene>
    <name evidence="5" type="ordered locus">TKWG_14465</name>
</gene>
<dbReference type="PANTHER" id="PTHR42907:SF1">
    <property type="entry name" value="FMN-LINKED OXIDOREDUCTASES SUPERFAMILY PROTEIN"/>
    <property type="match status" value="1"/>
</dbReference>
<proteinExistence type="predicted"/>
<evidence type="ECO:0000256" key="1">
    <source>
        <dbReference type="ARBA" id="ARBA00022555"/>
    </source>
</evidence>
<reference evidence="6" key="2">
    <citation type="journal article" date="2013" name="PLoS ONE">
        <title>Genome implosion elicits host-confinement in Alcaligenaceae: evidence from the comparative genomics of Tetrathiobacter kashmirensis, a pathogen in the making.</title>
        <authorList>
            <person name="Ghosh W."/>
            <person name="Alam M."/>
            <person name="Roy C."/>
            <person name="Pyne P."/>
            <person name="George A."/>
            <person name="Chakraborty R."/>
            <person name="Majumder S."/>
            <person name="Agarwal A."/>
            <person name="Chakraborty S."/>
            <person name="Majumdar S."/>
            <person name="Gupta S.K."/>
        </authorList>
    </citation>
    <scope>NUCLEOTIDE SEQUENCE [LARGE SCALE GENOMIC DNA]</scope>
    <source>
        <strain evidence="6">WT001</strain>
    </source>
</reference>
<dbReference type="SUPFAM" id="SSF51395">
    <property type="entry name" value="FMN-linked oxidoreductases"/>
    <property type="match status" value="1"/>
</dbReference>
<dbReference type="Pfam" id="PF01207">
    <property type="entry name" value="Dus"/>
    <property type="match status" value="1"/>
</dbReference>
<keyword evidence="2" id="KW-0521">NADP</keyword>
<sequence length="155" mass="16648">MIMTHTEITERVAATGPGTCGDTADIHAVAVAGASPAGSAVLDYSDKAGLRPWQFSVAPMIDVTDRHCRYFHRLLAPNALLYTEMITTGAWFLAMCQDICALALRNTRLLCNWAAASRRRLPIAPDWGKAGDMMKSTSIAVAPQSGCKRGRSVPA</sequence>
<evidence type="ECO:0000256" key="3">
    <source>
        <dbReference type="ARBA" id="ARBA00022884"/>
    </source>
</evidence>
<protein>
    <submittedName>
        <fullName evidence="5">tRNA-dihydrouridine synthase A</fullName>
    </submittedName>
</protein>